<feature type="compositionally biased region" description="Basic and acidic residues" evidence="6">
    <location>
        <begin position="29"/>
        <end position="50"/>
    </location>
</feature>
<dbReference type="EC" id="6.3.2.2" evidence="5"/>
<evidence type="ECO:0000256" key="1">
    <source>
        <dbReference type="ARBA" id="ARBA00022598"/>
    </source>
</evidence>
<dbReference type="InterPro" id="IPR011793">
    <property type="entry name" value="YbdK"/>
</dbReference>
<comment type="catalytic activity">
    <reaction evidence="4 5">
        <text>L-cysteine + L-glutamate + ATP = gamma-L-glutamyl-L-cysteine + ADP + phosphate + H(+)</text>
        <dbReference type="Rhea" id="RHEA:13285"/>
        <dbReference type="ChEBI" id="CHEBI:15378"/>
        <dbReference type="ChEBI" id="CHEBI:29985"/>
        <dbReference type="ChEBI" id="CHEBI:30616"/>
        <dbReference type="ChEBI" id="CHEBI:35235"/>
        <dbReference type="ChEBI" id="CHEBI:43474"/>
        <dbReference type="ChEBI" id="CHEBI:58173"/>
        <dbReference type="ChEBI" id="CHEBI:456216"/>
        <dbReference type="EC" id="6.3.2.2"/>
    </reaction>
</comment>
<keyword evidence="8" id="KW-1185">Reference proteome</keyword>
<dbReference type="InterPro" id="IPR050141">
    <property type="entry name" value="GCL_type2/YbdK_subfam"/>
</dbReference>
<sequence length="380" mass="41774">MRTFGLEEELLLVNPETGMPWAVAERVLRRADERENDRENDRDEHDDEAKAPGGSLDGELQSQQVETDTKPTADRVELEEQVRAWRREAILSAREAGVKVVATGTSPIQVDPTLARKERYRWMAEHFGITTSQHLTCGCHVHVSVESRDEGVAVLDRVRTLTPILTAISANSPFWHGEDSGYASFRSQVMQRWPTAGPQDVYGSVRAYDAQIAAMLASGVISDQGMIYSDARLSHRYPTVELRVADVCLDARDAVLVASLARALVETAAKQWRDGVDAPAVSAALVRLETWQAGRYGLTGDLLDPHTLRPRPAREVVDGLVESVAPALEASGDLSFVQQRIDELFTHGTGSEVQRATLEKTGQLSDVVARLARVTAGQDD</sequence>
<evidence type="ECO:0000256" key="2">
    <source>
        <dbReference type="ARBA" id="ARBA00022741"/>
    </source>
</evidence>
<comment type="caution">
    <text evidence="7">The sequence shown here is derived from an EMBL/GenBank/DDBJ whole genome shotgun (WGS) entry which is preliminary data.</text>
</comment>
<dbReference type="NCBIfam" id="NF010041">
    <property type="entry name" value="PRK13517.1-1"/>
    <property type="match status" value="1"/>
</dbReference>
<dbReference type="GO" id="GO:0042398">
    <property type="term" value="P:modified amino acid biosynthetic process"/>
    <property type="evidence" value="ECO:0007669"/>
    <property type="project" value="InterPro"/>
</dbReference>
<proteinExistence type="inferred from homology"/>
<dbReference type="InterPro" id="IPR006336">
    <property type="entry name" value="GCS2"/>
</dbReference>
<evidence type="ECO:0000313" key="8">
    <source>
        <dbReference type="Proteomes" id="UP000431744"/>
    </source>
</evidence>
<dbReference type="Pfam" id="PF04107">
    <property type="entry name" value="GCS2"/>
    <property type="match status" value="1"/>
</dbReference>
<dbReference type="PANTHER" id="PTHR36510">
    <property type="entry name" value="GLUTAMATE--CYSTEINE LIGASE 2-RELATED"/>
    <property type="match status" value="1"/>
</dbReference>
<evidence type="ECO:0000256" key="3">
    <source>
        <dbReference type="ARBA" id="ARBA00022840"/>
    </source>
</evidence>
<keyword evidence="3 5" id="KW-0067">ATP-binding</keyword>
<protein>
    <recommendedName>
        <fullName evidence="5">Putative glutamate--cysteine ligase 2</fullName>
        <ecNumber evidence="5">6.3.2.2</ecNumber>
    </recommendedName>
    <alternativeName>
        <fullName evidence="5">Gamma-glutamylcysteine synthetase 2</fullName>
        <shortName evidence="5">GCS 2</shortName>
        <shortName evidence="5">Gamma-GCS 2</shortName>
    </alternativeName>
</protein>
<dbReference type="PANTHER" id="PTHR36510:SF1">
    <property type="entry name" value="GLUTAMATE--CYSTEINE LIGASE 2-RELATED"/>
    <property type="match status" value="1"/>
</dbReference>
<dbReference type="OrthoDB" id="9769628at2"/>
<dbReference type="SUPFAM" id="SSF55931">
    <property type="entry name" value="Glutamine synthetase/guanido kinase"/>
    <property type="match status" value="1"/>
</dbReference>
<keyword evidence="2 5" id="KW-0547">Nucleotide-binding</keyword>
<keyword evidence="1 5" id="KW-0436">Ligase</keyword>
<organism evidence="7 8">
    <name type="scientific">Pseudoclavibacter endophyticus</name>
    <dbReference type="NCBI Taxonomy" id="1778590"/>
    <lineage>
        <taxon>Bacteria</taxon>
        <taxon>Bacillati</taxon>
        <taxon>Actinomycetota</taxon>
        <taxon>Actinomycetes</taxon>
        <taxon>Micrococcales</taxon>
        <taxon>Microbacteriaceae</taxon>
        <taxon>Pseudoclavibacter</taxon>
    </lineage>
</organism>
<evidence type="ECO:0000256" key="4">
    <source>
        <dbReference type="ARBA" id="ARBA00048819"/>
    </source>
</evidence>
<comment type="similarity">
    <text evidence="5">Belongs to the glutamate--cysteine ligase type 2 family. YbdK subfamily.</text>
</comment>
<dbReference type="GO" id="GO:0005524">
    <property type="term" value="F:ATP binding"/>
    <property type="evidence" value="ECO:0007669"/>
    <property type="project" value="UniProtKB-KW"/>
</dbReference>
<accession>A0A6H9WAL3</accession>
<dbReference type="HAMAP" id="MF_01609">
    <property type="entry name" value="Glu_cys_ligase_2"/>
    <property type="match status" value="1"/>
</dbReference>
<reference evidence="7 8" key="1">
    <citation type="submission" date="2019-09" db="EMBL/GenBank/DDBJ databases">
        <title>Phylogeny of genus Pseudoclavibacter and closely related genus.</title>
        <authorList>
            <person name="Li Y."/>
        </authorList>
    </citation>
    <scope>NUCLEOTIDE SEQUENCE [LARGE SCALE GENOMIC DNA]</scope>
    <source>
        <strain evidence="7 8">EGI 60007</strain>
    </source>
</reference>
<name>A0A6H9WAL3_9MICO</name>
<gene>
    <name evidence="7" type="ORF">F8O04_14220</name>
</gene>
<feature type="region of interest" description="Disordered" evidence="6">
    <location>
        <begin position="29"/>
        <end position="74"/>
    </location>
</feature>
<dbReference type="NCBIfam" id="TIGR02050">
    <property type="entry name" value="gshA_cyan_rel"/>
    <property type="match status" value="1"/>
</dbReference>
<dbReference type="RefSeq" id="WP_158030043.1">
    <property type="nucleotide sequence ID" value="NZ_BMHG01000002.1"/>
</dbReference>
<evidence type="ECO:0000313" key="7">
    <source>
        <dbReference type="EMBL" id="KAB1646877.1"/>
    </source>
</evidence>
<dbReference type="EMBL" id="WBJY01000004">
    <property type="protein sequence ID" value="KAB1646877.1"/>
    <property type="molecule type" value="Genomic_DNA"/>
</dbReference>
<comment type="function">
    <text evidence="5">ATP-dependent carboxylate-amine ligase which exhibits weak glutamate--cysteine ligase activity.</text>
</comment>
<dbReference type="GO" id="GO:0004357">
    <property type="term" value="F:glutamate-cysteine ligase activity"/>
    <property type="evidence" value="ECO:0007669"/>
    <property type="project" value="UniProtKB-EC"/>
</dbReference>
<evidence type="ECO:0000256" key="6">
    <source>
        <dbReference type="SAM" id="MobiDB-lite"/>
    </source>
</evidence>
<dbReference type="AlphaFoldDB" id="A0A6H9WAL3"/>
<dbReference type="Proteomes" id="UP000431744">
    <property type="component" value="Unassembled WGS sequence"/>
</dbReference>
<dbReference type="Gene3D" id="3.30.590.20">
    <property type="match status" value="1"/>
</dbReference>
<evidence type="ECO:0000256" key="5">
    <source>
        <dbReference type="HAMAP-Rule" id="MF_01609"/>
    </source>
</evidence>
<dbReference type="InterPro" id="IPR014746">
    <property type="entry name" value="Gln_synth/guanido_kin_cat_dom"/>
</dbReference>